<organism evidence="1 2">
    <name type="scientific">Pyropia yezoensis</name>
    <name type="common">Susabi-nori</name>
    <name type="synonym">Porphyra yezoensis</name>
    <dbReference type="NCBI Taxonomy" id="2788"/>
    <lineage>
        <taxon>Eukaryota</taxon>
        <taxon>Rhodophyta</taxon>
        <taxon>Bangiophyceae</taxon>
        <taxon>Bangiales</taxon>
        <taxon>Bangiaceae</taxon>
        <taxon>Pyropia</taxon>
    </lineage>
</organism>
<reference evidence="1" key="1">
    <citation type="submission" date="2019-11" db="EMBL/GenBank/DDBJ databases">
        <title>Nori genome reveals adaptations in red seaweeds to the harsh intertidal environment.</title>
        <authorList>
            <person name="Wang D."/>
            <person name="Mao Y."/>
        </authorList>
    </citation>
    <scope>NUCLEOTIDE SEQUENCE</scope>
    <source>
        <tissue evidence="1">Gametophyte</tissue>
    </source>
</reference>
<evidence type="ECO:0000313" key="2">
    <source>
        <dbReference type="Proteomes" id="UP000798662"/>
    </source>
</evidence>
<evidence type="ECO:0000313" key="1">
    <source>
        <dbReference type="EMBL" id="KAK1869689.1"/>
    </source>
</evidence>
<dbReference type="EMBL" id="CM020620">
    <property type="protein sequence ID" value="KAK1869689.1"/>
    <property type="molecule type" value="Genomic_DNA"/>
</dbReference>
<dbReference type="Proteomes" id="UP000798662">
    <property type="component" value="Chromosome 3"/>
</dbReference>
<accession>A0ACC3CHB1</accession>
<gene>
    <name evidence="1" type="ORF">I4F81_012158</name>
</gene>
<comment type="caution">
    <text evidence="1">The sequence shown here is derived from an EMBL/GenBank/DDBJ whole genome shotgun (WGS) entry which is preliminary data.</text>
</comment>
<name>A0ACC3CHB1_PYRYE</name>
<protein>
    <submittedName>
        <fullName evidence="1">Uncharacterized protein</fullName>
    </submittedName>
</protein>
<proteinExistence type="predicted"/>
<sequence>MDTSPTPSSAAWAAAAAAGGGGGGGLADLLATAAAEVPPAPPDAAASVCHTWGSSSHMVCSSPHAAQDQPTGSSLGMPDGTAAATSTDDAPGVPLPLPRGPRANASSFLSPERVAAAVRIVAAAECRRHQLTGSYCDVDDGNSNDDDAGVKRFGGGGGGGGGGSGGGGGCGEDGLGWENPLNCMAAAAEVMSQAAAASTEGESTSGEASGGGPTGVDSPGSEVSESTSHWRQQMGSGGGASS</sequence>
<keyword evidence="2" id="KW-1185">Reference proteome</keyword>